<dbReference type="Proteomes" id="UP000076502">
    <property type="component" value="Unassembled WGS sequence"/>
</dbReference>
<evidence type="ECO:0000313" key="3">
    <source>
        <dbReference type="Proteomes" id="UP000076502"/>
    </source>
</evidence>
<protein>
    <submittedName>
        <fullName evidence="2">Uncharacterized protein</fullName>
    </submittedName>
</protein>
<accession>A0A154P9B0</accession>
<reference evidence="2 3" key="1">
    <citation type="submission" date="2015-07" db="EMBL/GenBank/DDBJ databases">
        <title>The genome of Dufourea novaeangliae.</title>
        <authorList>
            <person name="Pan H."/>
            <person name="Kapheim K."/>
        </authorList>
    </citation>
    <scope>NUCLEOTIDE SEQUENCE [LARGE SCALE GENOMIC DNA]</scope>
    <source>
        <strain evidence="2">0120121106</strain>
        <tissue evidence="2">Whole body</tissue>
    </source>
</reference>
<dbReference type="EMBL" id="KQ434849">
    <property type="protein sequence ID" value="KZC08495.1"/>
    <property type="molecule type" value="Genomic_DNA"/>
</dbReference>
<organism evidence="2 3">
    <name type="scientific">Dufourea novaeangliae</name>
    <name type="common">Sweat bee</name>
    <dbReference type="NCBI Taxonomy" id="178035"/>
    <lineage>
        <taxon>Eukaryota</taxon>
        <taxon>Metazoa</taxon>
        <taxon>Ecdysozoa</taxon>
        <taxon>Arthropoda</taxon>
        <taxon>Hexapoda</taxon>
        <taxon>Insecta</taxon>
        <taxon>Pterygota</taxon>
        <taxon>Neoptera</taxon>
        <taxon>Endopterygota</taxon>
        <taxon>Hymenoptera</taxon>
        <taxon>Apocrita</taxon>
        <taxon>Aculeata</taxon>
        <taxon>Apoidea</taxon>
        <taxon>Anthophila</taxon>
        <taxon>Halictidae</taxon>
        <taxon>Rophitinae</taxon>
        <taxon>Dufourea</taxon>
    </lineage>
</organism>
<dbReference type="AlphaFoldDB" id="A0A154P9B0"/>
<name>A0A154P9B0_DUFNO</name>
<gene>
    <name evidence="2" type="ORF">WN55_10813</name>
</gene>
<feature type="region of interest" description="Disordered" evidence="1">
    <location>
        <begin position="1"/>
        <end position="58"/>
    </location>
</feature>
<evidence type="ECO:0000313" key="2">
    <source>
        <dbReference type="EMBL" id="KZC08495.1"/>
    </source>
</evidence>
<sequence>MVGAAQKASPTFVSHSERSAAIKKSKKGVGKERDRQALAPRQDSRRRRGLLNNSMYVR</sequence>
<keyword evidence="3" id="KW-1185">Reference proteome</keyword>
<proteinExistence type="predicted"/>
<evidence type="ECO:0000256" key="1">
    <source>
        <dbReference type="SAM" id="MobiDB-lite"/>
    </source>
</evidence>